<comment type="similarity">
    <text evidence="1">Belongs to the RutC family.</text>
</comment>
<dbReference type="InterPro" id="IPR006056">
    <property type="entry name" value="RidA"/>
</dbReference>
<name>A0ABR0S8A4_9HYPO</name>
<evidence type="ECO:0000256" key="1">
    <source>
        <dbReference type="ARBA" id="ARBA00010552"/>
    </source>
</evidence>
<keyword evidence="3" id="KW-1185">Reference proteome</keyword>
<dbReference type="PANTHER" id="PTHR11803:SF42">
    <property type="entry name" value="MMF1"/>
    <property type="match status" value="1"/>
</dbReference>
<dbReference type="InterPro" id="IPR006175">
    <property type="entry name" value="YjgF/YER057c/UK114"/>
</dbReference>
<reference evidence="2 3" key="1">
    <citation type="submission" date="2024-01" db="EMBL/GenBank/DDBJ databases">
        <title>Complete genome of Cladobotryum mycophilum ATHUM6906.</title>
        <authorList>
            <person name="Christinaki A.C."/>
            <person name="Myridakis A.I."/>
            <person name="Kouvelis V.N."/>
        </authorList>
    </citation>
    <scope>NUCLEOTIDE SEQUENCE [LARGE SCALE GENOMIC DNA]</scope>
    <source>
        <strain evidence="2 3">ATHUM6906</strain>
    </source>
</reference>
<dbReference type="Pfam" id="PF01042">
    <property type="entry name" value="Ribonuc_L-PSP"/>
    <property type="match status" value="1"/>
</dbReference>
<dbReference type="PANTHER" id="PTHR11803">
    <property type="entry name" value="2-IMINOBUTANOATE/2-IMINOPROPANOATE DEAMINASE RIDA"/>
    <property type="match status" value="1"/>
</dbReference>
<dbReference type="Gene3D" id="3.30.1330.40">
    <property type="entry name" value="RutC-like"/>
    <property type="match status" value="1"/>
</dbReference>
<dbReference type="Proteomes" id="UP001338125">
    <property type="component" value="Unassembled WGS sequence"/>
</dbReference>
<dbReference type="EMBL" id="JAVFKD010000016">
    <property type="protein sequence ID" value="KAK5988387.1"/>
    <property type="molecule type" value="Genomic_DNA"/>
</dbReference>
<comment type="caution">
    <text evidence="2">The sequence shown here is derived from an EMBL/GenBank/DDBJ whole genome shotgun (WGS) entry which is preliminary data.</text>
</comment>
<evidence type="ECO:0000313" key="3">
    <source>
        <dbReference type="Proteomes" id="UP001338125"/>
    </source>
</evidence>
<evidence type="ECO:0000313" key="2">
    <source>
        <dbReference type="EMBL" id="KAK5988387.1"/>
    </source>
</evidence>
<accession>A0ABR0S8A4</accession>
<dbReference type="NCBIfam" id="TIGR00004">
    <property type="entry name" value="Rid family detoxifying hydrolase"/>
    <property type="match status" value="1"/>
</dbReference>
<protein>
    <submittedName>
        <fullName evidence="2">RutC family protein</fullName>
    </submittedName>
</protein>
<organism evidence="2 3">
    <name type="scientific">Cladobotryum mycophilum</name>
    <dbReference type="NCBI Taxonomy" id="491253"/>
    <lineage>
        <taxon>Eukaryota</taxon>
        <taxon>Fungi</taxon>
        <taxon>Dikarya</taxon>
        <taxon>Ascomycota</taxon>
        <taxon>Pezizomycotina</taxon>
        <taxon>Sordariomycetes</taxon>
        <taxon>Hypocreomycetidae</taxon>
        <taxon>Hypocreales</taxon>
        <taxon>Hypocreaceae</taxon>
        <taxon>Cladobotryum</taxon>
    </lineage>
</organism>
<dbReference type="SUPFAM" id="SSF55298">
    <property type="entry name" value="YjgF-like"/>
    <property type="match status" value="1"/>
</dbReference>
<dbReference type="CDD" id="cd00448">
    <property type="entry name" value="YjgF_YER057c_UK114_family"/>
    <property type="match status" value="1"/>
</dbReference>
<sequence>MAALLPVNTTTGPAPISHFSQAQVFNRLVYVSGTIAIDPKTNAIVEGTVKERTEQIIRNISAVLEAANSSLKRIIKVNVYLTTMESFGLMNEGYATFFSEPFPARICVAVVGLPMGTDVEIDCVAAQH</sequence>
<proteinExistence type="inferred from homology"/>
<dbReference type="InterPro" id="IPR035959">
    <property type="entry name" value="RutC-like_sf"/>
</dbReference>
<gene>
    <name evidence="2" type="ORF">PT974_12539</name>
</gene>